<protein>
    <submittedName>
        <fullName evidence="2">Uncharacterized protein</fullName>
    </submittedName>
</protein>
<evidence type="ECO:0000313" key="2">
    <source>
        <dbReference type="EMBL" id="CAB1441091.1"/>
    </source>
</evidence>
<comment type="caution">
    <text evidence="2">The sequence shown here is derived from an EMBL/GenBank/DDBJ whole genome shotgun (WGS) entry which is preliminary data.</text>
</comment>
<feature type="region of interest" description="Disordered" evidence="1">
    <location>
        <begin position="1"/>
        <end position="26"/>
    </location>
</feature>
<organism evidence="2 3">
    <name type="scientific">Pleuronectes platessa</name>
    <name type="common">European plaice</name>
    <dbReference type="NCBI Taxonomy" id="8262"/>
    <lineage>
        <taxon>Eukaryota</taxon>
        <taxon>Metazoa</taxon>
        <taxon>Chordata</taxon>
        <taxon>Craniata</taxon>
        <taxon>Vertebrata</taxon>
        <taxon>Euteleostomi</taxon>
        <taxon>Actinopterygii</taxon>
        <taxon>Neopterygii</taxon>
        <taxon>Teleostei</taxon>
        <taxon>Neoteleostei</taxon>
        <taxon>Acanthomorphata</taxon>
        <taxon>Carangaria</taxon>
        <taxon>Pleuronectiformes</taxon>
        <taxon>Pleuronectoidei</taxon>
        <taxon>Pleuronectidae</taxon>
        <taxon>Pleuronectes</taxon>
    </lineage>
</organism>
<gene>
    <name evidence="2" type="ORF">PLEPLA_LOCUS28877</name>
</gene>
<dbReference type="Proteomes" id="UP001153269">
    <property type="component" value="Unassembled WGS sequence"/>
</dbReference>
<feature type="compositionally biased region" description="Polar residues" evidence="1">
    <location>
        <begin position="12"/>
        <end position="26"/>
    </location>
</feature>
<evidence type="ECO:0000256" key="1">
    <source>
        <dbReference type="SAM" id="MobiDB-lite"/>
    </source>
</evidence>
<feature type="region of interest" description="Disordered" evidence="1">
    <location>
        <begin position="102"/>
        <end position="125"/>
    </location>
</feature>
<reference evidence="2" key="1">
    <citation type="submission" date="2020-03" db="EMBL/GenBank/DDBJ databases">
        <authorList>
            <person name="Weist P."/>
        </authorList>
    </citation>
    <scope>NUCLEOTIDE SEQUENCE</scope>
</reference>
<sequence>MSLFLPGVADMSSVTSSPGDTEQMNPLSSVAKLKSRWNSILIREQNKAALNHLISVGSPTPLAAVTLTSLLCRPPSHPLRLLFLPVLSALPPSSSPLPIRPWVSRSPARSPAQSCGGPVCDGVRR</sequence>
<dbReference type="EMBL" id="CADEAL010002558">
    <property type="protein sequence ID" value="CAB1441091.1"/>
    <property type="molecule type" value="Genomic_DNA"/>
</dbReference>
<dbReference type="AlphaFoldDB" id="A0A9N7V2W4"/>
<proteinExistence type="predicted"/>
<evidence type="ECO:0000313" key="3">
    <source>
        <dbReference type="Proteomes" id="UP001153269"/>
    </source>
</evidence>
<name>A0A9N7V2W4_PLEPL</name>
<keyword evidence="3" id="KW-1185">Reference proteome</keyword>
<accession>A0A9N7V2W4</accession>